<accession>A0A4R2P091</accession>
<sequence>MIYFCVVHWKNTRWIGRQLRHIAGYTTGDYRIACFHTDLDGPIPEDSRWLFREETRIREHATKLDILAHEVCRQGARDDDILVFIDSDAFPVAPWEARLLPALDRHELTAVQRLENFGSPQPHPCFCATTVGFWRRIGGTWASGHKWRSETGAKVTDVGGNLLKHLEAENIDWAPLLRSNAYNPHPLWFGLYADAIYHHGAGSRGKLSPQDHDRITQRLSRLDHDRIMQQARERFPLRMRVLDRLAAIKGRNRLLAPLRRALTPQAQIERDRAAIEAQIATLSTSIEDASDDNLLTPDILNAILRSGA</sequence>
<keyword evidence="2" id="KW-1185">Reference proteome</keyword>
<dbReference type="RefSeq" id="WP_132598453.1">
    <property type="nucleotide sequence ID" value="NZ_NRRP01000001.1"/>
</dbReference>
<organism evidence="1 2">
    <name type="scientific">Rhodovulum adriaticum</name>
    <name type="common">Rhodopseudomonas adriatica</name>
    <dbReference type="NCBI Taxonomy" id="35804"/>
    <lineage>
        <taxon>Bacteria</taxon>
        <taxon>Pseudomonadati</taxon>
        <taxon>Pseudomonadota</taxon>
        <taxon>Alphaproteobacteria</taxon>
        <taxon>Rhodobacterales</taxon>
        <taxon>Paracoccaceae</taxon>
        <taxon>Rhodovulum</taxon>
    </lineage>
</organism>
<dbReference type="EMBL" id="SLXL01000001">
    <property type="protein sequence ID" value="TCP27241.1"/>
    <property type="molecule type" value="Genomic_DNA"/>
</dbReference>
<evidence type="ECO:0008006" key="3">
    <source>
        <dbReference type="Google" id="ProtNLM"/>
    </source>
</evidence>
<comment type="caution">
    <text evidence="1">The sequence shown here is derived from an EMBL/GenBank/DDBJ whole genome shotgun (WGS) entry which is preliminary data.</text>
</comment>
<gene>
    <name evidence="1" type="ORF">EV656_101144</name>
</gene>
<evidence type="ECO:0000313" key="1">
    <source>
        <dbReference type="EMBL" id="TCP27241.1"/>
    </source>
</evidence>
<dbReference type="Proteomes" id="UP000295733">
    <property type="component" value="Unassembled WGS sequence"/>
</dbReference>
<dbReference type="OrthoDB" id="9342739at2"/>
<protein>
    <recommendedName>
        <fullName evidence="3">Glycosyl transferase family 2</fullName>
    </recommendedName>
</protein>
<evidence type="ECO:0000313" key="2">
    <source>
        <dbReference type="Proteomes" id="UP000295733"/>
    </source>
</evidence>
<proteinExistence type="predicted"/>
<name>A0A4R2P091_RHOAD</name>
<dbReference type="AlphaFoldDB" id="A0A4R2P091"/>
<reference evidence="1 2" key="1">
    <citation type="submission" date="2019-03" db="EMBL/GenBank/DDBJ databases">
        <title>Genomic Encyclopedia of Type Strains, Phase IV (KMG-IV): sequencing the most valuable type-strain genomes for metagenomic binning, comparative biology and taxonomic classification.</title>
        <authorList>
            <person name="Goeker M."/>
        </authorList>
    </citation>
    <scope>NUCLEOTIDE SEQUENCE [LARGE SCALE GENOMIC DNA]</scope>
    <source>
        <strain evidence="1 2">DSM 2781</strain>
    </source>
</reference>